<reference evidence="1" key="1">
    <citation type="submission" date="2008-12" db="EMBL/GenBank/DDBJ databases">
        <title>Annotation of the Yersinia mollaretii ATCC 43969 genome.</title>
        <authorList>
            <person name="Read T.D."/>
            <person name="Akmal A."/>
            <person name="Bishop-Lilly K."/>
            <person name="Chen P.E."/>
            <person name="Cook C."/>
            <person name="Kiley M.P."/>
            <person name="Lentz S."/>
            <person name="Mateczun A."/>
            <person name="Nagarajan N."/>
            <person name="Nolan N."/>
            <person name="Osborne B.I."/>
            <person name="Pop M."/>
            <person name="Sozhamannan S."/>
            <person name="Stewart A.C."/>
            <person name="Sulakvelidze A."/>
            <person name="Thomason B."/>
            <person name="Willner K."/>
            <person name="Zwick M.E."/>
        </authorList>
    </citation>
    <scope>NUCLEOTIDE SEQUENCE [LARGE SCALE GENOMIC DNA]</scope>
    <source>
        <strain evidence="1">ATCC 43969</strain>
    </source>
</reference>
<accession>A0ABP2EC76</accession>
<gene>
    <name evidence="1" type="ORF">ymoll0001_27380</name>
</gene>
<name>A0ABP2EC76_YERMW</name>
<protein>
    <submittedName>
        <fullName evidence="1">Uncharacterized protein</fullName>
    </submittedName>
</protein>
<dbReference type="Proteomes" id="UP000003027">
    <property type="component" value="Unassembled WGS sequence"/>
</dbReference>
<evidence type="ECO:0000313" key="1">
    <source>
        <dbReference type="EMBL" id="EEQ08796.1"/>
    </source>
</evidence>
<keyword evidence="2" id="KW-1185">Reference proteome</keyword>
<comment type="caution">
    <text evidence="1">The sequence shown here is derived from an EMBL/GenBank/DDBJ whole genome shotgun (WGS) entry which is preliminary data.</text>
</comment>
<sequence length="66" mass="7435">MNSLENSDATFSSTFQKAKVKDSDVADLWGSPIREISFADLNALDNYYHLDIIGDKKEDVIFQGSY</sequence>
<organism evidence="1 2">
    <name type="scientific">Yersinia mollaretii (strain ATCC 43969 / DSM 18520 / CIP 103324 / CNY 7263 / WAIP 204)</name>
    <dbReference type="NCBI Taxonomy" id="349967"/>
    <lineage>
        <taxon>Bacteria</taxon>
        <taxon>Pseudomonadati</taxon>
        <taxon>Pseudomonadota</taxon>
        <taxon>Gammaproteobacteria</taxon>
        <taxon>Enterobacterales</taxon>
        <taxon>Yersiniaceae</taxon>
        <taxon>Yersinia</taxon>
    </lineage>
</organism>
<dbReference type="EMBL" id="AALD02000068">
    <property type="protein sequence ID" value="EEQ08796.1"/>
    <property type="molecule type" value="Genomic_DNA"/>
</dbReference>
<proteinExistence type="predicted"/>
<evidence type="ECO:0000313" key="2">
    <source>
        <dbReference type="Proteomes" id="UP000003027"/>
    </source>
</evidence>